<dbReference type="Pfam" id="PF01954">
    <property type="entry name" value="AF2212-like"/>
    <property type="match status" value="1"/>
</dbReference>
<dbReference type="Gene3D" id="4.10.1150.10">
    <property type="entry name" value="AF2212/PG0164-like"/>
    <property type="match status" value="1"/>
</dbReference>
<evidence type="ECO:0000313" key="1">
    <source>
        <dbReference type="EMBL" id="QJW98463.1"/>
    </source>
</evidence>
<dbReference type="RefSeq" id="WP_171473640.1">
    <property type="nucleotide sequence ID" value="NZ_CP053452.2"/>
</dbReference>
<keyword evidence="2" id="KW-1185">Reference proteome</keyword>
<proteinExistence type="predicted"/>
<accession>A0A6M5YZ06</accession>
<reference evidence="2" key="1">
    <citation type="submission" date="2020-05" db="EMBL/GenBank/DDBJ databases">
        <title>Frigoriglobus tundricola gen. nov., sp. nov., a psychrotolerant cellulolytic planctomycete of the family Gemmataceae with two divergent copies of 16S rRNA gene.</title>
        <authorList>
            <person name="Kulichevskaya I.S."/>
            <person name="Ivanova A.A."/>
            <person name="Naumoff D.G."/>
            <person name="Beletsky A.V."/>
            <person name="Rijpstra W.I.C."/>
            <person name="Sinninghe Damste J.S."/>
            <person name="Mardanov A.V."/>
            <person name="Ravin N.V."/>
            <person name="Dedysh S.N."/>
        </authorList>
    </citation>
    <scope>NUCLEOTIDE SEQUENCE [LARGE SCALE GENOMIC DNA]</scope>
    <source>
        <strain evidence="2">PL17</strain>
    </source>
</reference>
<dbReference type="KEGG" id="ftj:FTUN_6053"/>
<dbReference type="InterPro" id="IPR024069">
    <property type="entry name" value="AF2212-like_dom_sf"/>
</dbReference>
<dbReference type="AlphaFoldDB" id="A0A6M5YZ06"/>
<organism evidence="1 2">
    <name type="scientific">Frigoriglobus tundricola</name>
    <dbReference type="NCBI Taxonomy" id="2774151"/>
    <lineage>
        <taxon>Bacteria</taxon>
        <taxon>Pseudomonadati</taxon>
        <taxon>Planctomycetota</taxon>
        <taxon>Planctomycetia</taxon>
        <taxon>Gemmatales</taxon>
        <taxon>Gemmataceae</taxon>
        <taxon>Frigoriglobus</taxon>
    </lineage>
</organism>
<gene>
    <name evidence="1" type="ORF">FTUN_6053</name>
</gene>
<dbReference type="EMBL" id="CP053452">
    <property type="protein sequence ID" value="QJW98463.1"/>
    <property type="molecule type" value="Genomic_DNA"/>
</dbReference>
<evidence type="ECO:0008006" key="3">
    <source>
        <dbReference type="Google" id="ProtNLM"/>
    </source>
</evidence>
<dbReference type="Proteomes" id="UP000503447">
    <property type="component" value="Chromosome"/>
</dbReference>
<dbReference type="InterPro" id="IPR008203">
    <property type="entry name" value="AF2212-like"/>
</dbReference>
<evidence type="ECO:0000313" key="2">
    <source>
        <dbReference type="Proteomes" id="UP000503447"/>
    </source>
</evidence>
<name>A0A6M5YZ06_9BACT</name>
<protein>
    <recommendedName>
        <fullName evidence="3">DUF104 domain-containing protein</fullName>
    </recommendedName>
</protein>
<dbReference type="SUPFAM" id="SSF141694">
    <property type="entry name" value="AF2212/PG0164-like"/>
    <property type="match status" value="1"/>
</dbReference>
<sequence length="78" mass="8798">MREQIEVIYENGVLRPLGSFLGQFHEHQHLTVTVEDAHEADQWLLDADPTVKLEAVRHALSKTSGTIAQAVHAERAER</sequence>